<keyword evidence="13" id="KW-1185">Reference proteome</keyword>
<accession>A0AAE0C220</accession>
<reference evidence="12 13" key="1">
    <citation type="journal article" date="2015" name="Genome Biol. Evol.">
        <title>Comparative Genomics of a Bacterivorous Green Alga Reveals Evolutionary Causalities and Consequences of Phago-Mixotrophic Mode of Nutrition.</title>
        <authorList>
            <person name="Burns J.A."/>
            <person name="Paasch A."/>
            <person name="Narechania A."/>
            <person name="Kim E."/>
        </authorList>
    </citation>
    <scope>NUCLEOTIDE SEQUENCE [LARGE SCALE GENOMIC DNA]</scope>
    <source>
        <strain evidence="12 13">PLY_AMNH</strain>
    </source>
</reference>
<feature type="compositionally biased region" description="Basic and acidic residues" evidence="9">
    <location>
        <begin position="1"/>
        <end position="10"/>
    </location>
</feature>
<evidence type="ECO:0000313" key="12">
    <source>
        <dbReference type="EMBL" id="KAK3246973.1"/>
    </source>
</evidence>
<evidence type="ECO:0000256" key="2">
    <source>
        <dbReference type="ARBA" id="ARBA00022448"/>
    </source>
</evidence>
<evidence type="ECO:0000256" key="3">
    <source>
        <dbReference type="ARBA" id="ARBA00022692"/>
    </source>
</evidence>
<name>A0AAE0C220_9CHLO</name>
<feature type="domain" description="T-SNARE coiled-coil homology" evidence="11">
    <location>
        <begin position="29"/>
        <end position="91"/>
    </location>
</feature>
<protein>
    <recommendedName>
        <fullName evidence="11">t-SNARE coiled-coil homology domain-containing protein</fullName>
    </recommendedName>
</protein>
<proteinExistence type="predicted"/>
<gene>
    <name evidence="12" type="ORF">CYMTET_43517</name>
</gene>
<dbReference type="Proteomes" id="UP001190700">
    <property type="component" value="Unassembled WGS sequence"/>
</dbReference>
<evidence type="ECO:0000256" key="6">
    <source>
        <dbReference type="ARBA" id="ARBA00023034"/>
    </source>
</evidence>
<keyword evidence="3 10" id="KW-0812">Transmembrane</keyword>
<dbReference type="PANTHER" id="PTHR12791">
    <property type="entry name" value="GOLGI SNARE BET1-RELATED"/>
    <property type="match status" value="1"/>
</dbReference>
<evidence type="ECO:0000256" key="7">
    <source>
        <dbReference type="ARBA" id="ARBA00023136"/>
    </source>
</evidence>
<organism evidence="12 13">
    <name type="scientific">Cymbomonas tetramitiformis</name>
    <dbReference type="NCBI Taxonomy" id="36881"/>
    <lineage>
        <taxon>Eukaryota</taxon>
        <taxon>Viridiplantae</taxon>
        <taxon>Chlorophyta</taxon>
        <taxon>Pyramimonadophyceae</taxon>
        <taxon>Pyramimonadales</taxon>
        <taxon>Pyramimonadaceae</taxon>
        <taxon>Cymbomonas</taxon>
    </lineage>
</organism>
<evidence type="ECO:0000256" key="5">
    <source>
        <dbReference type="ARBA" id="ARBA00022989"/>
    </source>
</evidence>
<evidence type="ECO:0000259" key="11">
    <source>
        <dbReference type="PROSITE" id="PS50192"/>
    </source>
</evidence>
<sequence>MNFGTRDRTRGSLFGDDPPLTKEPVFDPETAERDNERGLEHMAERAAMLKKITMDMNEEADSQLALLDRVSGALDGARSLLAGAAEKFNKVFETKHSRHMLSIVTGITIAGLVLYYVVFR</sequence>
<evidence type="ECO:0000256" key="10">
    <source>
        <dbReference type="SAM" id="Phobius"/>
    </source>
</evidence>
<feature type="transmembrane region" description="Helical" evidence="10">
    <location>
        <begin position="100"/>
        <end position="118"/>
    </location>
</feature>
<keyword evidence="2" id="KW-0813">Transport</keyword>
<evidence type="ECO:0000256" key="9">
    <source>
        <dbReference type="SAM" id="MobiDB-lite"/>
    </source>
</evidence>
<comment type="caution">
    <text evidence="12">The sequence shown here is derived from an EMBL/GenBank/DDBJ whole genome shotgun (WGS) entry which is preliminary data.</text>
</comment>
<comment type="subcellular location">
    <subcellularLocation>
        <location evidence="8">Endomembrane system</location>
        <topology evidence="8">Single-pass type IV membrane protein</topology>
    </subcellularLocation>
    <subcellularLocation>
        <location evidence="1">Golgi apparatus membrane</location>
    </subcellularLocation>
</comment>
<keyword evidence="7 10" id="KW-0472">Membrane</keyword>
<dbReference type="GO" id="GO:0015031">
    <property type="term" value="P:protein transport"/>
    <property type="evidence" value="ECO:0007669"/>
    <property type="project" value="UniProtKB-KW"/>
</dbReference>
<dbReference type="SUPFAM" id="SSF58038">
    <property type="entry name" value="SNARE fusion complex"/>
    <property type="match status" value="1"/>
</dbReference>
<keyword evidence="5 10" id="KW-1133">Transmembrane helix</keyword>
<dbReference type="Gene3D" id="1.20.5.110">
    <property type="match status" value="1"/>
</dbReference>
<dbReference type="GO" id="GO:0000139">
    <property type="term" value="C:Golgi membrane"/>
    <property type="evidence" value="ECO:0007669"/>
    <property type="project" value="UniProtKB-SubCell"/>
</dbReference>
<keyword evidence="6" id="KW-0333">Golgi apparatus</keyword>
<feature type="region of interest" description="Disordered" evidence="9">
    <location>
        <begin position="1"/>
        <end position="37"/>
    </location>
</feature>
<dbReference type="AlphaFoldDB" id="A0AAE0C220"/>
<evidence type="ECO:0000256" key="1">
    <source>
        <dbReference type="ARBA" id="ARBA00004394"/>
    </source>
</evidence>
<dbReference type="CDD" id="cd15853">
    <property type="entry name" value="SNARE_Bet1"/>
    <property type="match status" value="1"/>
</dbReference>
<dbReference type="PROSITE" id="PS50192">
    <property type="entry name" value="T_SNARE"/>
    <property type="match status" value="1"/>
</dbReference>
<evidence type="ECO:0000256" key="4">
    <source>
        <dbReference type="ARBA" id="ARBA00022927"/>
    </source>
</evidence>
<dbReference type="InterPro" id="IPR000727">
    <property type="entry name" value="T_SNARE_dom"/>
</dbReference>
<keyword evidence="4" id="KW-0653">Protein transport</keyword>
<evidence type="ECO:0000313" key="13">
    <source>
        <dbReference type="Proteomes" id="UP001190700"/>
    </source>
</evidence>
<dbReference type="InterPro" id="IPR039899">
    <property type="entry name" value="BET1_SNARE"/>
</dbReference>
<evidence type="ECO:0000256" key="8">
    <source>
        <dbReference type="ARBA" id="ARBA00046280"/>
    </source>
</evidence>
<dbReference type="EMBL" id="LGRX02029341">
    <property type="protein sequence ID" value="KAK3246973.1"/>
    <property type="molecule type" value="Genomic_DNA"/>
</dbReference>